<keyword evidence="3" id="KW-1185">Reference proteome</keyword>
<evidence type="ECO:0000313" key="3">
    <source>
        <dbReference type="Proteomes" id="UP000541154"/>
    </source>
</evidence>
<dbReference type="AlphaFoldDB" id="A0A8H6ADS2"/>
<evidence type="ECO:0000256" key="1">
    <source>
        <dbReference type="SAM" id="MobiDB-lite"/>
    </source>
</evidence>
<gene>
    <name evidence="2" type="ORF">ETB97_001982</name>
</gene>
<reference evidence="2 3" key="1">
    <citation type="submission" date="2019-04" db="EMBL/GenBank/DDBJ databases">
        <title>Aspergillus burnettii sp. nov., novel species from soil in southeast Queensland.</title>
        <authorList>
            <person name="Gilchrist C.L.M."/>
            <person name="Pitt J.I."/>
            <person name="Lange L."/>
            <person name="Lacey H.J."/>
            <person name="Vuong D."/>
            <person name="Midgley D.J."/>
            <person name="Greenfield P."/>
            <person name="Bradbury M."/>
            <person name="Lacey E."/>
            <person name="Busk P.K."/>
            <person name="Pilgaard B."/>
            <person name="Chooi Y.H."/>
            <person name="Piggott A.M."/>
        </authorList>
    </citation>
    <scope>NUCLEOTIDE SEQUENCE [LARGE SCALE GENOMIC DNA]</scope>
    <source>
        <strain evidence="2 3">FRR 5400</strain>
    </source>
</reference>
<feature type="region of interest" description="Disordered" evidence="1">
    <location>
        <begin position="1"/>
        <end position="37"/>
    </location>
</feature>
<proteinExistence type="predicted"/>
<evidence type="ECO:0000313" key="2">
    <source>
        <dbReference type="EMBL" id="KAF5865914.1"/>
    </source>
</evidence>
<feature type="compositionally biased region" description="Polar residues" evidence="1">
    <location>
        <begin position="17"/>
        <end position="29"/>
    </location>
</feature>
<dbReference type="Proteomes" id="UP000541154">
    <property type="component" value="Unassembled WGS sequence"/>
</dbReference>
<comment type="caution">
    <text evidence="2">The sequence shown here is derived from an EMBL/GenBank/DDBJ whole genome shotgun (WGS) entry which is preliminary data.</text>
</comment>
<protein>
    <submittedName>
        <fullName evidence="2">Uncharacterized protein</fullName>
    </submittedName>
</protein>
<name>A0A8H6ADS2_PETAA</name>
<feature type="compositionally biased region" description="Polar residues" evidence="1">
    <location>
        <begin position="1"/>
        <end position="10"/>
    </location>
</feature>
<organism evidence="2 3">
    <name type="scientific">Petromyces alliaceus</name>
    <name type="common">Aspergillus alliaceus</name>
    <dbReference type="NCBI Taxonomy" id="209559"/>
    <lineage>
        <taxon>Eukaryota</taxon>
        <taxon>Fungi</taxon>
        <taxon>Dikarya</taxon>
        <taxon>Ascomycota</taxon>
        <taxon>Pezizomycotina</taxon>
        <taxon>Eurotiomycetes</taxon>
        <taxon>Eurotiomycetidae</taxon>
        <taxon>Eurotiales</taxon>
        <taxon>Aspergillaceae</taxon>
        <taxon>Aspergillus</taxon>
        <taxon>Aspergillus subgen. Circumdati</taxon>
    </lineage>
</organism>
<dbReference type="EMBL" id="SPNV01000014">
    <property type="protein sequence ID" value="KAF5865914.1"/>
    <property type="molecule type" value="Genomic_DNA"/>
</dbReference>
<accession>A0A8H6ADS2</accession>
<sequence length="100" mass="11048">MSAHMASQQILPPPYAEQSTGMNAWNPTDSLKHLRQKSSSKPVKVSVIDFFPELLTLTKFSHPTVGIRMSLTSSNIMHRFGTAPPSSSIYTVFKELGLTI</sequence>